<comment type="caution">
    <text evidence="2">The sequence shown here is derived from an EMBL/GenBank/DDBJ whole genome shotgun (WGS) entry which is preliminary data.</text>
</comment>
<name>A0ABW3I169_9FLAO</name>
<protein>
    <submittedName>
        <fullName evidence="2">Uncharacterized protein</fullName>
    </submittedName>
</protein>
<accession>A0ABW3I169</accession>
<proteinExistence type="predicted"/>
<dbReference type="Proteomes" id="UP001596997">
    <property type="component" value="Unassembled WGS sequence"/>
</dbReference>
<reference evidence="3" key="1">
    <citation type="journal article" date="2019" name="Int. J. Syst. Evol. Microbiol.">
        <title>The Global Catalogue of Microorganisms (GCM) 10K type strain sequencing project: providing services to taxonomists for standard genome sequencing and annotation.</title>
        <authorList>
            <consortium name="The Broad Institute Genomics Platform"/>
            <consortium name="The Broad Institute Genome Sequencing Center for Infectious Disease"/>
            <person name="Wu L."/>
            <person name="Ma J."/>
        </authorList>
    </citation>
    <scope>NUCLEOTIDE SEQUENCE [LARGE SCALE GENOMIC DNA]</scope>
    <source>
        <strain evidence="3">CCUG 62114</strain>
    </source>
</reference>
<keyword evidence="3" id="KW-1185">Reference proteome</keyword>
<evidence type="ECO:0000313" key="2">
    <source>
        <dbReference type="EMBL" id="MFD0963601.1"/>
    </source>
</evidence>
<evidence type="ECO:0000313" key="3">
    <source>
        <dbReference type="Proteomes" id="UP001596997"/>
    </source>
</evidence>
<evidence type="ECO:0000256" key="1">
    <source>
        <dbReference type="SAM" id="Phobius"/>
    </source>
</evidence>
<feature type="transmembrane region" description="Helical" evidence="1">
    <location>
        <begin position="160"/>
        <end position="182"/>
    </location>
</feature>
<organism evidence="2 3">
    <name type="scientific">Pseudofulvibacter geojedonensis</name>
    <dbReference type="NCBI Taxonomy" id="1123758"/>
    <lineage>
        <taxon>Bacteria</taxon>
        <taxon>Pseudomonadati</taxon>
        <taxon>Bacteroidota</taxon>
        <taxon>Flavobacteriia</taxon>
        <taxon>Flavobacteriales</taxon>
        <taxon>Flavobacteriaceae</taxon>
        <taxon>Pseudofulvibacter</taxon>
    </lineage>
</organism>
<keyword evidence="1" id="KW-0472">Membrane</keyword>
<sequence>MEKSIETIWENGFLNNQDLIAPRLNEIYNKKSQHIVEVLVKKMENEVVLLFIITFFNLVLGSILAKSFVWGIICALTVIPWIFVAKKQLQAIKHIEFTVNCYDYLKRVREKLKQITMFNFKLSVLSVPIVLTPLLIYTYFNNIDKTFGEIMGNANLGGSNKLIFIFIPVVTILSALFFKIMLRLGNKTAKKIEQIVKDMEELRAV</sequence>
<dbReference type="EMBL" id="JBHTJM010000006">
    <property type="protein sequence ID" value="MFD0963601.1"/>
    <property type="molecule type" value="Genomic_DNA"/>
</dbReference>
<dbReference type="RefSeq" id="WP_377714471.1">
    <property type="nucleotide sequence ID" value="NZ_JBHTJM010000006.1"/>
</dbReference>
<feature type="transmembrane region" description="Helical" evidence="1">
    <location>
        <begin position="118"/>
        <end position="140"/>
    </location>
</feature>
<feature type="transmembrane region" description="Helical" evidence="1">
    <location>
        <begin position="69"/>
        <end position="85"/>
    </location>
</feature>
<keyword evidence="1" id="KW-0812">Transmembrane</keyword>
<keyword evidence="1" id="KW-1133">Transmembrane helix</keyword>
<feature type="transmembrane region" description="Helical" evidence="1">
    <location>
        <begin position="47"/>
        <end position="63"/>
    </location>
</feature>
<gene>
    <name evidence="2" type="ORF">ACFQ1O_06265</name>
</gene>